<evidence type="ECO:0000256" key="1">
    <source>
        <dbReference type="ARBA" id="ARBA00022729"/>
    </source>
</evidence>
<accession>A0A0S2TH28</accession>
<reference evidence="2" key="1">
    <citation type="submission" date="2015-10" db="EMBL/GenBank/DDBJ databases">
        <title>Description of Candidatus Tenderia electrophaga gen. nov, sp. nov., an Uncultivated Electroautotroph from a Biocathode Enrichment.</title>
        <authorList>
            <person name="Eddie B.J."/>
            <person name="Malanoski A.P."/>
            <person name="Wang Z."/>
            <person name="Hall R.J."/>
            <person name="Oh S.D."/>
            <person name="Heiner C."/>
            <person name="Lin B."/>
            <person name="Strycharz-Glaven S.M."/>
        </authorList>
    </citation>
    <scope>NUCLEOTIDE SEQUENCE [LARGE SCALE GENOMIC DNA]</scope>
    <source>
        <strain evidence="2">NRL1</strain>
    </source>
</reference>
<dbReference type="EMBL" id="CP013099">
    <property type="protein sequence ID" value="ALP54455.1"/>
    <property type="molecule type" value="Genomic_DNA"/>
</dbReference>
<dbReference type="PROSITE" id="PS51257">
    <property type="entry name" value="PROKAR_LIPOPROTEIN"/>
    <property type="match status" value="1"/>
</dbReference>
<sequence length="117" mass="13072">MPTNRDFIMPSTKLLSTACGLMLLGGCASFQFGNDFKLTQFAAKVEHGVTTQNQVKQWLGAPQSTGVVVNRDGEQLQRWVYYYGKGKLGDMGNARMKTLEVQFDDRGVVRAYDWVGE</sequence>
<evidence type="ECO:0000313" key="3">
    <source>
        <dbReference type="Proteomes" id="UP000055136"/>
    </source>
</evidence>
<name>A0A0S2TH28_9GAMM</name>
<protein>
    <submittedName>
        <fullName evidence="2">Uncharacterized protein</fullName>
    </submittedName>
</protein>
<dbReference type="STRING" id="1748243.Tel_15585"/>
<gene>
    <name evidence="2" type="ORF">Tel_15585</name>
</gene>
<dbReference type="Proteomes" id="UP000055136">
    <property type="component" value="Chromosome"/>
</dbReference>
<keyword evidence="1" id="KW-0732">Signal</keyword>
<organism evidence="2 3">
    <name type="scientific">Candidatus Tenderia electrophaga</name>
    <dbReference type="NCBI Taxonomy" id="1748243"/>
    <lineage>
        <taxon>Bacteria</taxon>
        <taxon>Pseudomonadati</taxon>
        <taxon>Pseudomonadota</taxon>
        <taxon>Gammaproteobacteria</taxon>
        <taxon>Candidatus Tenderiales</taxon>
        <taxon>Candidatus Tenderiaceae</taxon>
        <taxon>Candidatus Tenderia</taxon>
    </lineage>
</organism>
<dbReference type="InterPro" id="IPR037873">
    <property type="entry name" value="BamE-like"/>
</dbReference>
<keyword evidence="3" id="KW-1185">Reference proteome</keyword>
<dbReference type="AlphaFoldDB" id="A0A0S2TH28"/>
<dbReference type="KEGG" id="tee:Tel_15585"/>
<dbReference type="Gene3D" id="3.30.1450.10">
    <property type="match status" value="1"/>
</dbReference>
<proteinExistence type="predicted"/>
<evidence type="ECO:0000313" key="2">
    <source>
        <dbReference type="EMBL" id="ALP54455.1"/>
    </source>
</evidence>